<keyword evidence="1 4" id="KW-0645">Protease</keyword>
<comment type="caution">
    <text evidence="5">The sequence shown here is derived from an EMBL/GenBank/DDBJ whole genome shotgun (WGS) entry which is preliminary data.</text>
</comment>
<feature type="propeptide" id="PRO_5013406606" evidence="4">
    <location>
        <begin position="1"/>
        <end position="14"/>
    </location>
</feature>
<gene>
    <name evidence="4" type="primary">gpr</name>
    <name evidence="5" type="ORF">CHH72_00840</name>
</gene>
<dbReference type="InterPro" id="IPR023430">
    <property type="entry name" value="Pept_HybD-like_dom_sf"/>
</dbReference>
<dbReference type="RefSeq" id="WP_095326037.1">
    <property type="nucleotide sequence ID" value="NZ_NPCC01000004.1"/>
</dbReference>
<dbReference type="EC" id="3.4.24.78" evidence="4"/>
<evidence type="ECO:0000256" key="2">
    <source>
        <dbReference type="ARBA" id="ARBA00022801"/>
    </source>
</evidence>
<accession>A0A268P463</accession>
<keyword evidence="2 4" id="KW-0378">Hydrolase</keyword>
<dbReference type="Proteomes" id="UP000216207">
    <property type="component" value="Unassembled WGS sequence"/>
</dbReference>
<dbReference type="GO" id="GO:0009847">
    <property type="term" value="P:spore germination"/>
    <property type="evidence" value="ECO:0007669"/>
    <property type="project" value="UniProtKB-UniRule"/>
</dbReference>
<comment type="catalytic activity">
    <reaction evidence="4">
        <text>Endopeptidase action with P4 Glu or Asp, P1 preferably Glu &gt; Asp, P1' hydrophobic and P2' Ala.</text>
        <dbReference type="EC" id="3.4.24.78"/>
    </reaction>
</comment>
<dbReference type="EMBL" id="NPCC01000004">
    <property type="protein sequence ID" value="PAE90468.1"/>
    <property type="molecule type" value="Genomic_DNA"/>
</dbReference>
<evidence type="ECO:0000313" key="6">
    <source>
        <dbReference type="Proteomes" id="UP000216207"/>
    </source>
</evidence>
<dbReference type="NCBIfam" id="TIGR01441">
    <property type="entry name" value="GPR"/>
    <property type="match status" value="1"/>
</dbReference>
<evidence type="ECO:0000313" key="5">
    <source>
        <dbReference type="EMBL" id="PAE90468.1"/>
    </source>
</evidence>
<name>A0A268P463_SHOCL</name>
<dbReference type="Pfam" id="PF03418">
    <property type="entry name" value="Peptidase_A25"/>
    <property type="match status" value="1"/>
</dbReference>
<comment type="function">
    <text evidence="4">Initiates the rapid degradation of small, acid-soluble proteins during spore germination.</text>
</comment>
<dbReference type="HAMAP" id="MF_00626">
    <property type="entry name" value="Germination_prot"/>
    <property type="match status" value="1"/>
</dbReference>
<dbReference type="InterPro" id="IPR005080">
    <property type="entry name" value="Peptidase_A25"/>
</dbReference>
<dbReference type="Gene3D" id="3.40.50.1450">
    <property type="entry name" value="HybD-like"/>
    <property type="match status" value="1"/>
</dbReference>
<comment type="similarity">
    <text evidence="4">Belongs to the peptidase A25 family.</text>
</comment>
<sequence>MPDLNMEPFQIRTDLALEAHEMAVEEQREKAGQESSSAVTDVVVKEETVEGVKITTVEIGEEGAKRLNKRAGHYLTFEAQGIRKKDTALQDNIERVFAKEFAAFLRNKGIKDSDTCLVVGLGNWNVTPDALGPLAVEELLVTRHLFQLAPEEIEEGYRPVSALTPGVMGTTGIETSDIVFGVIEKTKPDFVVVIDALASRSIERVNTTIQVADTGIHPGSGVGNNRKAMNEETLGIPVIAIGIPTVVDAVTITSDAIDYVMKHLGKEMREGNKPSKRLAPAGMMFGEKRQLTDEDLPDEKGRQAIMGMVGGLEGPKKRQLIQEVLAPLGHNLMVTPKEIDVFIEDMAHVVAGGLNAALHGQVDQKNVGAYTH</sequence>
<feature type="chain" id="PRO_5023262947" description="Germination protease" evidence="4">
    <location>
        <begin position="15"/>
        <end position="372"/>
    </location>
</feature>
<evidence type="ECO:0000256" key="1">
    <source>
        <dbReference type="ARBA" id="ARBA00022670"/>
    </source>
</evidence>
<dbReference type="AlphaFoldDB" id="A0A268P463"/>
<dbReference type="GO" id="GO:0006508">
    <property type="term" value="P:proteolysis"/>
    <property type="evidence" value="ECO:0007669"/>
    <property type="project" value="UniProtKB-UniRule"/>
</dbReference>
<evidence type="ECO:0000256" key="3">
    <source>
        <dbReference type="ARBA" id="ARBA00023145"/>
    </source>
</evidence>
<dbReference type="PIRSF" id="PIRSF019549">
    <property type="entry name" value="Peptidase_A25"/>
    <property type="match status" value="1"/>
</dbReference>
<dbReference type="SUPFAM" id="SSF53163">
    <property type="entry name" value="HybD-like"/>
    <property type="match status" value="1"/>
</dbReference>
<comment type="PTM">
    <text evidence="4">Autoproteolytically processed. The inactive tetrameric zymogen termed p46 autoprocesses to a smaller form termed p41, which is active only during spore germination.</text>
</comment>
<evidence type="ECO:0000256" key="4">
    <source>
        <dbReference type="HAMAP-Rule" id="MF_00626"/>
    </source>
</evidence>
<organism evidence="5 6">
    <name type="scientific">Shouchella clausii</name>
    <name type="common">Alkalihalobacillus clausii</name>
    <dbReference type="NCBI Taxonomy" id="79880"/>
    <lineage>
        <taxon>Bacteria</taxon>
        <taxon>Bacillati</taxon>
        <taxon>Bacillota</taxon>
        <taxon>Bacilli</taxon>
        <taxon>Bacillales</taxon>
        <taxon>Bacillaceae</taxon>
        <taxon>Shouchella</taxon>
    </lineage>
</organism>
<dbReference type="GO" id="GO:0004222">
    <property type="term" value="F:metalloendopeptidase activity"/>
    <property type="evidence" value="ECO:0007669"/>
    <property type="project" value="UniProtKB-UniRule"/>
</dbReference>
<protein>
    <recommendedName>
        <fullName evidence="4">Germination protease</fullName>
        <ecNumber evidence="4">3.4.24.78</ecNumber>
    </recommendedName>
    <alternativeName>
        <fullName evidence="4">GPR endopeptidase</fullName>
    </alternativeName>
    <alternativeName>
        <fullName evidence="4">Germination proteinase</fullName>
    </alternativeName>
    <alternativeName>
        <fullName evidence="4">Spore protease</fullName>
    </alternativeName>
</protein>
<comment type="subunit">
    <text evidence="4">Homotetramer.</text>
</comment>
<proteinExistence type="inferred from homology"/>
<reference evidence="5 6" key="1">
    <citation type="submission" date="2017-07" db="EMBL/GenBank/DDBJ databases">
        <title>Isolation and whole genome analysis of endospore-forming bacteria from heroin.</title>
        <authorList>
            <person name="Kalinowski J."/>
            <person name="Ahrens B."/>
            <person name="Al-Dilaimi A."/>
            <person name="Winkler A."/>
            <person name="Wibberg D."/>
            <person name="Schleenbecker U."/>
            <person name="Ruckert C."/>
            <person name="Wolfel R."/>
            <person name="Grass G."/>
        </authorList>
    </citation>
    <scope>NUCLEOTIDE SEQUENCE [LARGE SCALE GENOMIC DNA]</scope>
    <source>
        <strain evidence="5 6">7539</strain>
    </source>
</reference>
<keyword evidence="3 4" id="KW-0865">Zymogen</keyword>